<evidence type="ECO:0000259" key="2">
    <source>
        <dbReference type="PROSITE" id="PS50943"/>
    </source>
</evidence>
<dbReference type="InterPro" id="IPR013096">
    <property type="entry name" value="Cupin_2"/>
</dbReference>
<sequence>MANSLPPLPAANGDFDAADLGARIRALRVARGISLRALAGALGISPSAMSQIERGLMRPSVSRLFQITAELGVPLADAFGGAAPGTAPAPSAGGSVPPGAGASRIDGVLVSRGTNVPELPLGDGVRYRRLSPAPIPGLEVFESTYPPGAGSTRDGEYLTHAGLETGSVITGTLTIEFPHERHTLGPGDSIAFPSTTPHRIANHGEVPAVAIWTNLHD</sequence>
<evidence type="ECO:0000256" key="1">
    <source>
        <dbReference type="ARBA" id="ARBA00023125"/>
    </source>
</evidence>
<dbReference type="RefSeq" id="WP_379871837.1">
    <property type="nucleotide sequence ID" value="NZ_JBHTBH010000007.1"/>
</dbReference>
<feature type="domain" description="HTH cro/C1-type" evidence="2">
    <location>
        <begin position="24"/>
        <end position="78"/>
    </location>
</feature>
<reference evidence="4" key="1">
    <citation type="journal article" date="2019" name="Int. J. Syst. Evol. Microbiol.">
        <title>The Global Catalogue of Microorganisms (GCM) 10K type strain sequencing project: providing services to taxonomists for standard genome sequencing and annotation.</title>
        <authorList>
            <consortium name="The Broad Institute Genomics Platform"/>
            <consortium name="The Broad Institute Genome Sequencing Center for Infectious Disease"/>
            <person name="Wu L."/>
            <person name="Ma J."/>
        </authorList>
    </citation>
    <scope>NUCLEOTIDE SEQUENCE [LARGE SCALE GENOMIC DNA]</scope>
    <source>
        <strain evidence="4">CGMCC 4.7382</strain>
    </source>
</reference>
<dbReference type="PANTHER" id="PTHR46797:SF1">
    <property type="entry name" value="METHYLPHOSPHONATE SYNTHASE"/>
    <property type="match status" value="1"/>
</dbReference>
<protein>
    <submittedName>
        <fullName evidence="3">Helix-turn-helix domain-containing protein</fullName>
    </submittedName>
</protein>
<dbReference type="InterPro" id="IPR011051">
    <property type="entry name" value="RmlC_Cupin_sf"/>
</dbReference>
<evidence type="ECO:0000313" key="4">
    <source>
        <dbReference type="Proteomes" id="UP001596540"/>
    </source>
</evidence>
<dbReference type="Gene3D" id="2.60.120.10">
    <property type="entry name" value="Jelly Rolls"/>
    <property type="match status" value="1"/>
</dbReference>
<accession>A0ABW2KJ73</accession>
<dbReference type="InterPro" id="IPR001387">
    <property type="entry name" value="Cro/C1-type_HTH"/>
</dbReference>
<dbReference type="SMART" id="SM00530">
    <property type="entry name" value="HTH_XRE"/>
    <property type="match status" value="1"/>
</dbReference>
<keyword evidence="1" id="KW-0238">DNA-binding</keyword>
<dbReference type="CDD" id="cd00093">
    <property type="entry name" value="HTH_XRE"/>
    <property type="match status" value="1"/>
</dbReference>
<proteinExistence type="predicted"/>
<evidence type="ECO:0000313" key="3">
    <source>
        <dbReference type="EMBL" id="MFC7329177.1"/>
    </source>
</evidence>
<dbReference type="SUPFAM" id="SSF51182">
    <property type="entry name" value="RmlC-like cupins"/>
    <property type="match status" value="1"/>
</dbReference>
<dbReference type="Gene3D" id="1.10.260.40">
    <property type="entry name" value="lambda repressor-like DNA-binding domains"/>
    <property type="match status" value="1"/>
</dbReference>
<dbReference type="InterPro" id="IPR014710">
    <property type="entry name" value="RmlC-like_jellyroll"/>
</dbReference>
<gene>
    <name evidence="3" type="ORF">ACFQRF_15685</name>
</gene>
<keyword evidence="4" id="KW-1185">Reference proteome</keyword>
<dbReference type="CDD" id="cd02209">
    <property type="entry name" value="cupin_XRE_C"/>
    <property type="match status" value="1"/>
</dbReference>
<dbReference type="PANTHER" id="PTHR46797">
    <property type="entry name" value="HTH-TYPE TRANSCRIPTIONAL REGULATOR"/>
    <property type="match status" value="1"/>
</dbReference>
<dbReference type="EMBL" id="JBHTBH010000007">
    <property type="protein sequence ID" value="MFC7329177.1"/>
    <property type="molecule type" value="Genomic_DNA"/>
</dbReference>
<dbReference type="PROSITE" id="PS50943">
    <property type="entry name" value="HTH_CROC1"/>
    <property type="match status" value="1"/>
</dbReference>
<dbReference type="InterPro" id="IPR050807">
    <property type="entry name" value="TransReg_Diox_bact_type"/>
</dbReference>
<dbReference type="SUPFAM" id="SSF47413">
    <property type="entry name" value="lambda repressor-like DNA-binding domains"/>
    <property type="match status" value="1"/>
</dbReference>
<dbReference type="Proteomes" id="UP001596540">
    <property type="component" value="Unassembled WGS sequence"/>
</dbReference>
<organism evidence="3 4">
    <name type="scientific">Marinactinospora rubrisoli</name>
    <dbReference type="NCBI Taxonomy" id="2715399"/>
    <lineage>
        <taxon>Bacteria</taxon>
        <taxon>Bacillati</taxon>
        <taxon>Actinomycetota</taxon>
        <taxon>Actinomycetes</taxon>
        <taxon>Streptosporangiales</taxon>
        <taxon>Nocardiopsidaceae</taxon>
        <taxon>Marinactinospora</taxon>
    </lineage>
</organism>
<dbReference type="InterPro" id="IPR010982">
    <property type="entry name" value="Lambda_DNA-bd_dom_sf"/>
</dbReference>
<dbReference type="Pfam" id="PF07883">
    <property type="entry name" value="Cupin_2"/>
    <property type="match status" value="1"/>
</dbReference>
<comment type="caution">
    <text evidence="3">The sequence shown here is derived from an EMBL/GenBank/DDBJ whole genome shotgun (WGS) entry which is preliminary data.</text>
</comment>
<name>A0ABW2KJ73_9ACTN</name>
<dbReference type="Pfam" id="PF01381">
    <property type="entry name" value="HTH_3"/>
    <property type="match status" value="1"/>
</dbReference>